<protein>
    <submittedName>
        <fullName evidence="2">Amidohydrolase family protein</fullName>
    </submittedName>
</protein>
<reference evidence="2" key="1">
    <citation type="submission" date="2022-08" db="EMBL/GenBank/DDBJ databases">
        <authorList>
            <person name="Tistechok S."/>
            <person name="Samborskyy M."/>
            <person name="Roman I."/>
        </authorList>
    </citation>
    <scope>NUCLEOTIDE SEQUENCE</scope>
    <source>
        <strain evidence="2">DSM 103496</strain>
    </source>
</reference>
<keyword evidence="3" id="KW-1185">Reference proteome</keyword>
<feature type="domain" description="Amidohydrolase-related" evidence="1">
    <location>
        <begin position="346"/>
        <end position="446"/>
    </location>
</feature>
<dbReference type="PANTHER" id="PTHR43135">
    <property type="entry name" value="ALPHA-D-RIBOSE 1-METHYLPHOSPHONATE 5-TRIPHOSPHATE DIPHOSPHATASE"/>
    <property type="match status" value="1"/>
</dbReference>
<comment type="caution">
    <text evidence="2">The sequence shown here is derived from an EMBL/GenBank/DDBJ whole genome shotgun (WGS) entry which is preliminary data.</text>
</comment>
<dbReference type="SUPFAM" id="SSF51338">
    <property type="entry name" value="Composite domain of metallo-dependent hydrolases"/>
    <property type="match status" value="1"/>
</dbReference>
<dbReference type="InterPro" id="IPR032466">
    <property type="entry name" value="Metal_Hydrolase"/>
</dbReference>
<dbReference type="Proteomes" id="UP001141259">
    <property type="component" value="Unassembled WGS sequence"/>
</dbReference>
<proteinExistence type="predicted"/>
<dbReference type="AlphaFoldDB" id="A0A9X3A088"/>
<dbReference type="PANTHER" id="PTHR43135:SF3">
    <property type="entry name" value="ALPHA-D-RIBOSE 1-METHYLPHOSPHONATE 5-TRIPHOSPHATE DIPHOSPHATASE"/>
    <property type="match status" value="1"/>
</dbReference>
<dbReference type="RefSeq" id="WP_259622229.1">
    <property type="nucleotide sequence ID" value="NZ_JANYMP010000003.1"/>
</dbReference>
<dbReference type="InterPro" id="IPR011059">
    <property type="entry name" value="Metal-dep_hydrolase_composite"/>
</dbReference>
<evidence type="ECO:0000259" key="1">
    <source>
        <dbReference type="Pfam" id="PF01979"/>
    </source>
</evidence>
<gene>
    <name evidence="2" type="ORF">NZH93_07595</name>
</gene>
<evidence type="ECO:0000313" key="2">
    <source>
        <dbReference type="EMBL" id="MCS7476713.1"/>
    </source>
</evidence>
<dbReference type="InterPro" id="IPR006680">
    <property type="entry name" value="Amidohydro-rel"/>
</dbReference>
<evidence type="ECO:0000313" key="3">
    <source>
        <dbReference type="Proteomes" id="UP001141259"/>
    </source>
</evidence>
<dbReference type="Pfam" id="PF01979">
    <property type="entry name" value="Amidohydro_1"/>
    <property type="match status" value="1"/>
</dbReference>
<accession>A0A9X3A088</accession>
<name>A0A9X3A088_9PSEU</name>
<dbReference type="EMBL" id="JANYMP010000003">
    <property type="protein sequence ID" value="MCS7476713.1"/>
    <property type="molecule type" value="Genomic_DNA"/>
</dbReference>
<dbReference type="SUPFAM" id="SSF51556">
    <property type="entry name" value="Metallo-dependent hydrolases"/>
    <property type="match status" value="1"/>
</dbReference>
<sequence length="463" mass="49687">MYRIANVTVVDPRDGSVTAHQDLRIDGGRIAWIGATTGPDRDPTTVDGRDRFVVPGFVDMHAHPLNLDDPAPELGLMLAFGITGYRQMSGTPALLRRLRDRQPVDDATPRLLATPGSVLTPINAGKPAAAVAEVRRQVRDGADFIKAALITPDVYFAVQAEADRLGVPVAGHLPAGVDVRAASDAGFRSIEHVGPGLGVLAGCSCHEEHLRTTTSGSPIKAPPFRIPFADRLAERVLRKIVVNPAQLTGPATLRSTRDAIDSFDEGKARDLARRFAENDTWNCPTLIRVKAQQFCDEPAFAADPDLRYATAGERKAWNSAAAAFHRKFDDAQHAVFAEQFALQLRVVKILDEEGAPLLAGTDAVGAAWVVAGASLHDEFDLLAEAGLDPVRVLRTATTDPTRFLHRERDAGTVEAGKEADLVLLDGDPTTAVANLRTVSAVVRGGRYHDTAALTALKERATGR</sequence>
<dbReference type="InterPro" id="IPR051781">
    <property type="entry name" value="Metallo-dep_Hydrolase"/>
</dbReference>
<dbReference type="GO" id="GO:0016810">
    <property type="term" value="F:hydrolase activity, acting on carbon-nitrogen (but not peptide) bonds"/>
    <property type="evidence" value="ECO:0007669"/>
    <property type="project" value="InterPro"/>
</dbReference>
<organism evidence="2 3">
    <name type="scientific">Umezawaea endophytica</name>
    <dbReference type="NCBI Taxonomy" id="1654476"/>
    <lineage>
        <taxon>Bacteria</taxon>
        <taxon>Bacillati</taxon>
        <taxon>Actinomycetota</taxon>
        <taxon>Actinomycetes</taxon>
        <taxon>Pseudonocardiales</taxon>
        <taxon>Pseudonocardiaceae</taxon>
        <taxon>Umezawaea</taxon>
    </lineage>
</organism>
<dbReference type="Gene3D" id="3.40.50.10910">
    <property type="entry name" value="Amidohydrolase"/>
    <property type="match status" value="1"/>
</dbReference>
<dbReference type="Gene3D" id="3.20.20.140">
    <property type="entry name" value="Metal-dependent hydrolases"/>
    <property type="match status" value="1"/>
</dbReference>
<dbReference type="Gene3D" id="2.30.40.10">
    <property type="entry name" value="Urease, subunit C, domain 1"/>
    <property type="match status" value="2"/>
</dbReference>